<protein>
    <recommendedName>
        <fullName evidence="4">Porin</fullName>
    </recommendedName>
</protein>
<feature type="signal peptide" evidence="1">
    <location>
        <begin position="1"/>
        <end position="23"/>
    </location>
</feature>
<keyword evidence="3" id="KW-1185">Reference proteome</keyword>
<evidence type="ECO:0000256" key="1">
    <source>
        <dbReference type="SAM" id="SignalP"/>
    </source>
</evidence>
<dbReference type="Gene3D" id="2.40.160.10">
    <property type="entry name" value="Porin"/>
    <property type="match status" value="1"/>
</dbReference>
<dbReference type="EnsemblBacteria" id="AAC07680">
    <property type="protein sequence ID" value="AAC07680"/>
    <property type="gene ID" value="aq_1862"/>
</dbReference>
<accession>O67714</accession>
<dbReference type="OrthoDB" id="9777896at2"/>
<reference evidence="2 3" key="1">
    <citation type="journal article" date="1998" name="Nature">
        <title>The complete genome of the hyperthermophilic bacterium Aquifex aeolicus.</title>
        <authorList>
            <person name="Deckert G."/>
            <person name="Warren P.V."/>
            <person name="Gaasterland T."/>
            <person name="Young W.G."/>
            <person name="Lenox A.L."/>
            <person name="Graham D.E."/>
            <person name="Overbeek R."/>
            <person name="Snead M.A."/>
            <person name="Keller M."/>
            <person name="Aujay M."/>
            <person name="Huber R."/>
            <person name="Feldman R.A."/>
            <person name="Short J.M."/>
            <person name="Olson G.J."/>
            <person name="Swanson R.V."/>
        </authorList>
    </citation>
    <scope>NUCLEOTIDE SEQUENCE [LARGE SCALE GENOMIC DNA]</scope>
    <source>
        <strain evidence="2 3">VF5</strain>
    </source>
</reference>
<dbReference type="PIR" id="H70460">
    <property type="entry name" value="H70460"/>
</dbReference>
<dbReference type="STRING" id="224324.aq_1862"/>
<dbReference type="InterPro" id="IPR023614">
    <property type="entry name" value="Porin_dom_sf"/>
</dbReference>
<proteinExistence type="predicted"/>
<evidence type="ECO:0000313" key="3">
    <source>
        <dbReference type="Proteomes" id="UP000000798"/>
    </source>
</evidence>
<dbReference type="HOGENOM" id="CLU_601000_0_0_0"/>
<dbReference type="EMBL" id="AE000657">
    <property type="protein sequence ID" value="AAC07680.1"/>
    <property type="molecule type" value="Genomic_DNA"/>
</dbReference>
<name>O67714_AQUAE</name>
<dbReference type="RefSeq" id="WP_010881218.1">
    <property type="nucleotide sequence ID" value="NC_000918.1"/>
</dbReference>
<sequence>MKKGLLLAGAVFSLGVLAGSANAVTIRIDEEQVLKFGARGIIDAIIKDDRGIVDGNEDKSDIVFTHRDARIYFKYKLNKIISYGFQASLFAPGKAGDIEVFDSFINLAFAPEFNIIAGSYKVPFERHSGLQSYWTYLFPTWLGMSAIAGYKHAFTNPVANDHKPFRSGSRSAGLTAWGNIADGMFKYYVGVFDASDEGATSNAKTAYSIRVQFTPTMLGYKAEKGYVLKNTYVGKKDVLTIGLSYTSQPFGEGAKDQDSWGVDLMWEQKFGTIVPDIQIGYVKHTNWAGTDGDDRTGWLVQGQLLYDQKVFLGKPALAARYVQTEFDRPGSDPKLKSFGVAINYYIKGPTNRIALWVENVKLDNVNLTEEEDSYTDVGLSVFYNF</sequence>
<dbReference type="KEGG" id="aae:aq_1862"/>
<evidence type="ECO:0008006" key="4">
    <source>
        <dbReference type="Google" id="ProtNLM"/>
    </source>
</evidence>
<feature type="chain" id="PRO_5004159534" description="Porin" evidence="1">
    <location>
        <begin position="24"/>
        <end position="385"/>
    </location>
</feature>
<evidence type="ECO:0000313" key="2">
    <source>
        <dbReference type="EMBL" id="AAC07680.1"/>
    </source>
</evidence>
<gene>
    <name evidence="2" type="ordered locus">aq_1862</name>
</gene>
<dbReference type="Proteomes" id="UP000000798">
    <property type="component" value="Chromosome"/>
</dbReference>
<organism evidence="2 3">
    <name type="scientific">Aquifex aeolicus (strain VF5)</name>
    <dbReference type="NCBI Taxonomy" id="224324"/>
    <lineage>
        <taxon>Bacteria</taxon>
        <taxon>Pseudomonadati</taxon>
        <taxon>Aquificota</taxon>
        <taxon>Aquificia</taxon>
        <taxon>Aquificales</taxon>
        <taxon>Aquificaceae</taxon>
        <taxon>Aquifex</taxon>
    </lineage>
</organism>
<dbReference type="SUPFAM" id="SSF56935">
    <property type="entry name" value="Porins"/>
    <property type="match status" value="1"/>
</dbReference>
<dbReference type="eggNOG" id="COG3203">
    <property type="taxonomic scope" value="Bacteria"/>
</dbReference>
<keyword evidence="1" id="KW-0732">Signal</keyword>
<dbReference type="InParanoid" id="O67714"/>
<dbReference type="AlphaFoldDB" id="O67714"/>